<feature type="transmembrane region" description="Helical" evidence="1">
    <location>
        <begin position="39"/>
        <end position="62"/>
    </location>
</feature>
<dbReference type="InterPro" id="IPR025333">
    <property type="entry name" value="DUF4239"/>
</dbReference>
<proteinExistence type="predicted"/>
<keyword evidence="3" id="KW-1185">Reference proteome</keyword>
<dbReference type="EMBL" id="PYBW01000010">
    <property type="protein sequence ID" value="PYC87886.1"/>
    <property type="molecule type" value="Genomic_DNA"/>
</dbReference>
<feature type="transmembrane region" description="Helical" evidence="1">
    <location>
        <begin position="7"/>
        <end position="27"/>
    </location>
</feature>
<dbReference type="Proteomes" id="UP000248039">
    <property type="component" value="Unassembled WGS sequence"/>
</dbReference>
<dbReference type="AlphaFoldDB" id="A0A2V4NQ93"/>
<evidence type="ECO:0008006" key="4">
    <source>
        <dbReference type="Google" id="ProtNLM"/>
    </source>
</evidence>
<gene>
    <name evidence="2" type="ORF">C7C46_02270</name>
</gene>
<keyword evidence="1" id="KW-0812">Transmembrane</keyword>
<sequence length="253" mass="27720">MTVEDISILLITMVLLAVALKMLQRWVPHPIRESHNDVAGFIFAAVGVLYAVLLGFVVITVWTGNDAARKTTFEEADALAGIYWISRELPAPLGPQLEQQTLAYARTVQDTEWPLMADHHSSPAATKLVYDMRSSVFSINPATSQQQVLYEHAVSHLESLASERRARLNQVDDEVPVLLWVALIVGGVLTVGFTFLFGLSNTLAHSLMVLSLGALVVVSLLVIKEMNFPFAGATAVKPTAFDVFLQRLPAPRS</sequence>
<feature type="transmembrane region" description="Helical" evidence="1">
    <location>
        <begin position="203"/>
        <end position="223"/>
    </location>
</feature>
<name>A0A2V4NQ93_9ACTN</name>
<accession>A0A2V4NQ93</accession>
<comment type="caution">
    <text evidence="2">The sequence shown here is derived from an EMBL/GenBank/DDBJ whole genome shotgun (WGS) entry which is preliminary data.</text>
</comment>
<keyword evidence="1" id="KW-1133">Transmembrane helix</keyword>
<dbReference type="Pfam" id="PF14023">
    <property type="entry name" value="Bestrophin-like"/>
    <property type="match status" value="1"/>
</dbReference>
<evidence type="ECO:0000256" key="1">
    <source>
        <dbReference type="SAM" id="Phobius"/>
    </source>
</evidence>
<reference evidence="2 3" key="1">
    <citation type="submission" date="2018-03" db="EMBL/GenBank/DDBJ databases">
        <title>Bioinformatic expansion and discovery of thiopeptide antibiotics.</title>
        <authorList>
            <person name="Schwalen C.J."/>
            <person name="Hudson G.A."/>
            <person name="Mitchell D.A."/>
        </authorList>
    </citation>
    <scope>NUCLEOTIDE SEQUENCE [LARGE SCALE GENOMIC DNA]</scope>
    <source>
        <strain evidence="2 3">ATCC 21389</strain>
    </source>
</reference>
<dbReference type="OrthoDB" id="940913at2"/>
<organism evidence="2 3">
    <name type="scientific">Streptomyces tateyamensis</name>
    <dbReference type="NCBI Taxonomy" id="565073"/>
    <lineage>
        <taxon>Bacteria</taxon>
        <taxon>Bacillati</taxon>
        <taxon>Actinomycetota</taxon>
        <taxon>Actinomycetes</taxon>
        <taxon>Kitasatosporales</taxon>
        <taxon>Streptomycetaceae</taxon>
        <taxon>Streptomyces</taxon>
    </lineage>
</organism>
<keyword evidence="1" id="KW-0472">Membrane</keyword>
<feature type="transmembrane region" description="Helical" evidence="1">
    <location>
        <begin position="177"/>
        <end position="197"/>
    </location>
</feature>
<dbReference type="RefSeq" id="WP_110665045.1">
    <property type="nucleotide sequence ID" value="NZ_PYBW01000010.1"/>
</dbReference>
<evidence type="ECO:0000313" key="3">
    <source>
        <dbReference type="Proteomes" id="UP000248039"/>
    </source>
</evidence>
<protein>
    <recommendedName>
        <fullName evidence="4">DUF4239 domain-containing protein</fullName>
    </recommendedName>
</protein>
<evidence type="ECO:0000313" key="2">
    <source>
        <dbReference type="EMBL" id="PYC87886.1"/>
    </source>
</evidence>